<organism evidence="1 2">
    <name type="scientific">Spirodela intermedia</name>
    <name type="common">Intermediate duckweed</name>
    <dbReference type="NCBI Taxonomy" id="51605"/>
    <lineage>
        <taxon>Eukaryota</taxon>
        <taxon>Viridiplantae</taxon>
        <taxon>Streptophyta</taxon>
        <taxon>Embryophyta</taxon>
        <taxon>Tracheophyta</taxon>
        <taxon>Spermatophyta</taxon>
        <taxon>Magnoliopsida</taxon>
        <taxon>Liliopsida</taxon>
        <taxon>Araceae</taxon>
        <taxon>Lemnoideae</taxon>
        <taxon>Spirodela</taxon>
    </lineage>
</organism>
<sequence>MDDGREDMTGLNMENNEECHQVQTAEIIGESSTRGKSYKWVMRPSSSKWTVELIDPVKNIYHLGIFNTLDEAATMYNNVAGDLSQKAECSTSSNMHDMDLVDNKLHANGICSLFFPKYLNSTNHKISRTKFGFLML</sequence>
<dbReference type="Proteomes" id="UP000663760">
    <property type="component" value="Chromosome 13"/>
</dbReference>
<evidence type="ECO:0000313" key="1">
    <source>
        <dbReference type="EMBL" id="CAA7406974.1"/>
    </source>
</evidence>
<gene>
    <name evidence="1" type="ORF">SI8410_13017652</name>
</gene>
<accession>A0A7I8LCE6</accession>
<name>A0A7I8LCE6_SPIIN</name>
<keyword evidence="2" id="KW-1185">Reference proteome</keyword>
<dbReference type="EMBL" id="LR746276">
    <property type="protein sequence ID" value="CAA7406974.1"/>
    <property type="molecule type" value="Genomic_DNA"/>
</dbReference>
<protein>
    <submittedName>
        <fullName evidence="1">Uncharacterized protein</fullName>
    </submittedName>
</protein>
<reference evidence="1" key="1">
    <citation type="submission" date="2020-02" db="EMBL/GenBank/DDBJ databases">
        <authorList>
            <person name="Scholz U."/>
            <person name="Mascher M."/>
            <person name="Fiebig A."/>
        </authorList>
    </citation>
    <scope>NUCLEOTIDE SEQUENCE</scope>
</reference>
<dbReference type="AlphaFoldDB" id="A0A7I8LCE6"/>
<proteinExistence type="predicted"/>
<evidence type="ECO:0000313" key="2">
    <source>
        <dbReference type="Proteomes" id="UP000663760"/>
    </source>
</evidence>